<evidence type="ECO:0000313" key="9">
    <source>
        <dbReference type="Proteomes" id="UP000051184"/>
    </source>
</evidence>
<feature type="transmembrane region" description="Helical" evidence="6">
    <location>
        <begin position="272"/>
        <end position="292"/>
    </location>
</feature>
<gene>
    <name evidence="8" type="ORF">TA5114_03111</name>
</gene>
<evidence type="ECO:0000256" key="1">
    <source>
        <dbReference type="ARBA" id="ARBA00004141"/>
    </source>
</evidence>
<proteinExistence type="inferred from homology"/>
<keyword evidence="9" id="KW-1185">Reference proteome</keyword>
<feature type="domain" description="EamA" evidence="7">
    <location>
        <begin position="156"/>
        <end position="287"/>
    </location>
</feature>
<protein>
    <submittedName>
        <fullName evidence="8">Putative DMT superfamily transporter inner membrane protein</fullName>
    </submittedName>
</protein>
<dbReference type="Pfam" id="PF00892">
    <property type="entry name" value="EamA"/>
    <property type="match status" value="2"/>
</dbReference>
<comment type="subcellular location">
    <subcellularLocation>
        <location evidence="1">Membrane</location>
        <topology evidence="1">Multi-pass membrane protein</topology>
    </subcellularLocation>
</comment>
<evidence type="ECO:0000256" key="2">
    <source>
        <dbReference type="ARBA" id="ARBA00007362"/>
    </source>
</evidence>
<feature type="transmembrane region" description="Helical" evidence="6">
    <location>
        <begin position="64"/>
        <end position="82"/>
    </location>
</feature>
<evidence type="ECO:0000256" key="3">
    <source>
        <dbReference type="ARBA" id="ARBA00022692"/>
    </source>
</evidence>
<evidence type="ECO:0000259" key="7">
    <source>
        <dbReference type="Pfam" id="PF00892"/>
    </source>
</evidence>
<dbReference type="STRING" id="1715691.TA5113_00536"/>
<feature type="transmembrane region" description="Helical" evidence="6">
    <location>
        <begin position="94"/>
        <end position="117"/>
    </location>
</feature>
<dbReference type="InterPro" id="IPR037185">
    <property type="entry name" value="EmrE-like"/>
</dbReference>
<reference evidence="9" key="1">
    <citation type="submission" date="2015-09" db="EMBL/GenBank/DDBJ databases">
        <authorList>
            <person name="Rodrigo-Torres Lidia"/>
            <person name="Arahal R.David."/>
        </authorList>
    </citation>
    <scope>NUCLEOTIDE SEQUENCE [LARGE SCALE GENOMIC DNA]</scope>
    <source>
        <strain evidence="9">CECT 5114</strain>
    </source>
</reference>
<dbReference type="InterPro" id="IPR050638">
    <property type="entry name" value="AA-Vitamin_Transporters"/>
</dbReference>
<organism evidence="8 9">
    <name type="scientific">Cognatishimia activa</name>
    <dbReference type="NCBI Taxonomy" id="1715691"/>
    <lineage>
        <taxon>Bacteria</taxon>
        <taxon>Pseudomonadati</taxon>
        <taxon>Pseudomonadota</taxon>
        <taxon>Alphaproteobacteria</taxon>
        <taxon>Rhodobacterales</taxon>
        <taxon>Paracoccaceae</taxon>
        <taxon>Cognatishimia</taxon>
    </lineage>
</organism>
<dbReference type="OrthoDB" id="9810556at2"/>
<feature type="transmembrane region" description="Helical" evidence="6">
    <location>
        <begin position="216"/>
        <end position="237"/>
    </location>
</feature>
<comment type="similarity">
    <text evidence="2">Belongs to the EamA transporter family.</text>
</comment>
<dbReference type="AlphaFoldDB" id="A0A0P1IUL7"/>
<feature type="transmembrane region" description="Helical" evidence="6">
    <location>
        <begin position="33"/>
        <end position="52"/>
    </location>
</feature>
<dbReference type="PANTHER" id="PTHR32322:SF2">
    <property type="entry name" value="EAMA DOMAIN-CONTAINING PROTEIN"/>
    <property type="match status" value="1"/>
</dbReference>
<feature type="domain" description="EamA" evidence="7">
    <location>
        <begin position="8"/>
        <end position="142"/>
    </location>
</feature>
<keyword evidence="3 6" id="KW-0812">Transmembrane</keyword>
<keyword evidence="4 6" id="KW-1133">Transmembrane helix</keyword>
<evidence type="ECO:0000256" key="5">
    <source>
        <dbReference type="ARBA" id="ARBA00023136"/>
    </source>
</evidence>
<dbReference type="GO" id="GO:0016020">
    <property type="term" value="C:membrane"/>
    <property type="evidence" value="ECO:0007669"/>
    <property type="project" value="UniProtKB-SubCell"/>
</dbReference>
<evidence type="ECO:0000313" key="8">
    <source>
        <dbReference type="EMBL" id="CUK27283.1"/>
    </source>
</evidence>
<feature type="transmembrane region" description="Helical" evidence="6">
    <location>
        <begin position="155"/>
        <end position="174"/>
    </location>
</feature>
<evidence type="ECO:0000256" key="6">
    <source>
        <dbReference type="SAM" id="Phobius"/>
    </source>
</evidence>
<sequence length="301" mass="32375">MPLRYWAVILLLAAGWGSSFFFNEILLRELGPMSVGLGRVGFGALGCWIWLFGMKAFRGGGFDLGGASLVVLTFFSAFQYAIPLTVYPITQQFITSSAAGVVNALTPIMVVIVSHLWPRGEKMTLLRSIGVIFGFAGIILLALPSLQGQGASDPLALFATMSAPLCYGFALNLIRYMDGVDRVVLTTASLSIATVMLLPPALLFEGVPTITQPQTWQALLVIGFLLTAAAFIILFWLIPKVGGTTASTITFLAPVSSVILGVFVLNEVLVPIQYAGIGVIFIGMLFVDGRFFSKRDIQPNR</sequence>
<accession>A0A0P1IUL7</accession>
<evidence type="ECO:0000256" key="4">
    <source>
        <dbReference type="ARBA" id="ARBA00022989"/>
    </source>
</evidence>
<feature type="transmembrane region" description="Helical" evidence="6">
    <location>
        <begin position="249"/>
        <end position="266"/>
    </location>
</feature>
<name>A0A0P1IUL7_9RHOB</name>
<dbReference type="Proteomes" id="UP000051184">
    <property type="component" value="Unassembled WGS sequence"/>
</dbReference>
<dbReference type="InterPro" id="IPR000620">
    <property type="entry name" value="EamA_dom"/>
</dbReference>
<dbReference type="EMBL" id="CYUE01000022">
    <property type="protein sequence ID" value="CUK27283.1"/>
    <property type="molecule type" value="Genomic_DNA"/>
</dbReference>
<dbReference type="SUPFAM" id="SSF103481">
    <property type="entry name" value="Multidrug resistance efflux transporter EmrE"/>
    <property type="match status" value="2"/>
</dbReference>
<dbReference type="PANTHER" id="PTHR32322">
    <property type="entry name" value="INNER MEMBRANE TRANSPORTER"/>
    <property type="match status" value="1"/>
</dbReference>
<feature type="transmembrane region" description="Helical" evidence="6">
    <location>
        <begin position="124"/>
        <end position="143"/>
    </location>
</feature>
<keyword evidence="5 6" id="KW-0472">Membrane</keyword>
<dbReference type="RefSeq" id="WP_058316205.1">
    <property type="nucleotide sequence ID" value="NZ_CYTO01000005.1"/>
</dbReference>
<feature type="transmembrane region" description="Helical" evidence="6">
    <location>
        <begin position="183"/>
        <end position="204"/>
    </location>
</feature>